<dbReference type="EMBL" id="RCBY01000307">
    <property type="protein sequence ID" value="RQH25127.1"/>
    <property type="molecule type" value="Genomic_DNA"/>
</dbReference>
<proteinExistence type="predicted"/>
<evidence type="ECO:0000313" key="3">
    <source>
        <dbReference type="Proteomes" id="UP000269154"/>
    </source>
</evidence>
<reference evidence="2 3" key="1">
    <citation type="journal article" date="2018" name="ACS Chem. Biol.">
        <title>Ketoreductase domain dysfunction expands chemodiversity: malyngamide biosynthesis in the cyanobacterium Okeania hirsuta.</title>
        <authorList>
            <person name="Moss N.A."/>
            <person name="Leao T."/>
            <person name="Rankin M."/>
            <person name="McCullough T.M."/>
            <person name="Qu P."/>
            <person name="Korobeynikov A."/>
            <person name="Smith J.L."/>
            <person name="Gerwick L."/>
            <person name="Gerwick W.H."/>
        </authorList>
    </citation>
    <scope>NUCLEOTIDE SEQUENCE [LARGE SCALE GENOMIC DNA]</scope>
    <source>
        <strain evidence="2 3">PAB10Feb10-1</strain>
    </source>
</reference>
<sequence>MNIQTNLNKAFSFSLVALTATSLSLTPAKVAFAQVKVEPLIAPSVINEGMNGTWNLQWKVNGLLYKGRLKMNGNFGTMVVNVTRPNGRRVYFEQQMNMHRQRNGYTLQGNRPTYPGRDAINRNYQPDNFYVELDDSGHLKMKNCSDYSGYIPVRMTKIN</sequence>
<evidence type="ECO:0000313" key="2">
    <source>
        <dbReference type="EMBL" id="RQH25127.1"/>
    </source>
</evidence>
<dbReference type="AlphaFoldDB" id="A0A3N6NYN3"/>
<evidence type="ECO:0000256" key="1">
    <source>
        <dbReference type="SAM" id="SignalP"/>
    </source>
</evidence>
<dbReference type="RefSeq" id="WP_124155577.1">
    <property type="nucleotide sequence ID" value="NZ_CAWOLW010000232.1"/>
</dbReference>
<comment type="caution">
    <text evidence="2">The sequence shown here is derived from an EMBL/GenBank/DDBJ whole genome shotgun (WGS) entry which is preliminary data.</text>
</comment>
<name>A0A3N6NYN3_9CYAN</name>
<protein>
    <submittedName>
        <fullName evidence="2">Uncharacterized protein</fullName>
    </submittedName>
</protein>
<organism evidence="2 3">
    <name type="scientific">Okeania hirsuta</name>
    <dbReference type="NCBI Taxonomy" id="1458930"/>
    <lineage>
        <taxon>Bacteria</taxon>
        <taxon>Bacillati</taxon>
        <taxon>Cyanobacteriota</taxon>
        <taxon>Cyanophyceae</taxon>
        <taxon>Oscillatoriophycideae</taxon>
        <taxon>Oscillatoriales</taxon>
        <taxon>Microcoleaceae</taxon>
        <taxon>Okeania</taxon>
    </lineage>
</organism>
<feature type="chain" id="PRO_5018274587" evidence="1">
    <location>
        <begin position="34"/>
        <end position="159"/>
    </location>
</feature>
<dbReference type="Proteomes" id="UP000269154">
    <property type="component" value="Unassembled WGS sequence"/>
</dbReference>
<gene>
    <name evidence="2" type="ORF">D5R40_29385</name>
</gene>
<feature type="signal peptide" evidence="1">
    <location>
        <begin position="1"/>
        <end position="33"/>
    </location>
</feature>
<accession>A0A3N6NYN3</accession>
<keyword evidence="3" id="KW-1185">Reference proteome</keyword>
<keyword evidence="1" id="KW-0732">Signal</keyword>